<dbReference type="AlphaFoldDB" id="A0A165DQ71"/>
<feature type="compositionally biased region" description="Polar residues" evidence="1">
    <location>
        <begin position="9"/>
        <end position="35"/>
    </location>
</feature>
<evidence type="ECO:0000313" key="2">
    <source>
        <dbReference type="EMBL" id="KZV85103.1"/>
    </source>
</evidence>
<keyword evidence="3" id="KW-1185">Reference proteome</keyword>
<protein>
    <submittedName>
        <fullName evidence="2">Uncharacterized protein</fullName>
    </submittedName>
</protein>
<gene>
    <name evidence="2" type="ORF">EXIGLDRAFT_682097</name>
</gene>
<evidence type="ECO:0000256" key="1">
    <source>
        <dbReference type="SAM" id="MobiDB-lite"/>
    </source>
</evidence>
<evidence type="ECO:0000313" key="3">
    <source>
        <dbReference type="Proteomes" id="UP000077266"/>
    </source>
</evidence>
<proteinExistence type="predicted"/>
<accession>A0A165DQ71</accession>
<dbReference type="OrthoDB" id="17066at2759"/>
<dbReference type="Proteomes" id="UP000077266">
    <property type="component" value="Unassembled WGS sequence"/>
</dbReference>
<dbReference type="InParanoid" id="A0A165DQ71"/>
<dbReference type="EMBL" id="KV426199">
    <property type="protein sequence ID" value="KZV85103.1"/>
    <property type="molecule type" value="Genomic_DNA"/>
</dbReference>
<feature type="region of interest" description="Disordered" evidence="1">
    <location>
        <begin position="1"/>
        <end position="35"/>
    </location>
</feature>
<name>A0A165DQ71_EXIGL</name>
<organism evidence="2 3">
    <name type="scientific">Exidia glandulosa HHB12029</name>
    <dbReference type="NCBI Taxonomy" id="1314781"/>
    <lineage>
        <taxon>Eukaryota</taxon>
        <taxon>Fungi</taxon>
        <taxon>Dikarya</taxon>
        <taxon>Basidiomycota</taxon>
        <taxon>Agaricomycotina</taxon>
        <taxon>Agaricomycetes</taxon>
        <taxon>Auriculariales</taxon>
        <taxon>Exidiaceae</taxon>
        <taxon>Exidia</taxon>
    </lineage>
</organism>
<reference evidence="2 3" key="1">
    <citation type="journal article" date="2016" name="Mol. Biol. Evol.">
        <title>Comparative Genomics of Early-Diverging Mushroom-Forming Fungi Provides Insights into the Origins of Lignocellulose Decay Capabilities.</title>
        <authorList>
            <person name="Nagy L.G."/>
            <person name="Riley R."/>
            <person name="Tritt A."/>
            <person name="Adam C."/>
            <person name="Daum C."/>
            <person name="Floudas D."/>
            <person name="Sun H."/>
            <person name="Yadav J.S."/>
            <person name="Pangilinan J."/>
            <person name="Larsson K.H."/>
            <person name="Matsuura K."/>
            <person name="Barry K."/>
            <person name="Labutti K."/>
            <person name="Kuo R."/>
            <person name="Ohm R.A."/>
            <person name="Bhattacharya S.S."/>
            <person name="Shirouzu T."/>
            <person name="Yoshinaga Y."/>
            <person name="Martin F.M."/>
            <person name="Grigoriev I.V."/>
            <person name="Hibbett D.S."/>
        </authorList>
    </citation>
    <scope>NUCLEOTIDE SEQUENCE [LARGE SCALE GENOMIC DNA]</scope>
    <source>
        <strain evidence="2 3">HHB12029</strain>
    </source>
</reference>
<sequence length="176" mass="19476">MAARLASFNAPSTPNHSPSRPHATNTPSKATAQESTIHRRVRALLTEFRVAAATWDDLVLHDGFRSAKALVDARTELDNALALLPQGTLPRERIVTPKIILMDAKAQEIGARKQFNKMISVVDNLDAVVTEAHKQKGWLWIHTEPLWQTWTLEKFGASRRLTCNIIAYSSGTACAP</sequence>